<evidence type="ECO:0000313" key="5">
    <source>
        <dbReference type="Proteomes" id="UP000051006"/>
    </source>
</evidence>
<evidence type="ECO:0000256" key="2">
    <source>
        <dbReference type="HAMAP-Rule" id="MF_01124"/>
    </source>
</evidence>
<dbReference type="InterPro" id="IPR008681">
    <property type="entry name" value="Neg-reg_MecA"/>
</dbReference>
<dbReference type="EMBL" id="JQCF01000008">
    <property type="protein sequence ID" value="KRN99612.1"/>
    <property type="molecule type" value="Genomic_DNA"/>
</dbReference>
<accession>A0A0R2LJ18</accession>
<dbReference type="PATRIC" id="fig|993692.3.peg.2473"/>
<dbReference type="STRING" id="993692.IV57_GL002426"/>
<dbReference type="InterPro" id="IPR038471">
    <property type="entry name" value="MecA_C_sf"/>
</dbReference>
<dbReference type="GO" id="GO:0030674">
    <property type="term" value="F:protein-macromolecule adaptor activity"/>
    <property type="evidence" value="ECO:0007669"/>
    <property type="project" value="UniProtKB-UniRule"/>
</dbReference>
<keyword evidence="5" id="KW-1185">Reference proteome</keyword>
<dbReference type="AlphaFoldDB" id="A0A0R2LJ18"/>
<proteinExistence type="inferred from homology"/>
<dbReference type="Gene3D" id="3.30.70.1950">
    <property type="match status" value="1"/>
</dbReference>
<evidence type="ECO:0000313" key="4">
    <source>
        <dbReference type="EMBL" id="KRN99612.1"/>
    </source>
</evidence>
<evidence type="ECO:0000256" key="1">
    <source>
        <dbReference type="ARBA" id="ARBA00005397"/>
    </source>
</evidence>
<dbReference type="HAMAP" id="MF_01124">
    <property type="entry name" value="MecA"/>
    <property type="match status" value="1"/>
</dbReference>
<dbReference type="Proteomes" id="UP000051006">
    <property type="component" value="Unassembled WGS sequence"/>
</dbReference>
<comment type="domain">
    <text evidence="2">The N-terminal domain probably binds unfolded/aggregated proteins; the C-terminal domain interacts with ClpC.</text>
</comment>
<gene>
    <name evidence="2" type="primary">mecA</name>
    <name evidence="4" type="ORF">IV57_GL002426</name>
</gene>
<name>A0A0R2LJ18_9LACO</name>
<feature type="region of interest" description="Disordered" evidence="3">
    <location>
        <begin position="80"/>
        <end position="124"/>
    </location>
</feature>
<protein>
    <recommendedName>
        <fullName evidence="2">Adapter protein MecA</fullName>
    </recommendedName>
</protein>
<dbReference type="PIRSF" id="PIRSF029008">
    <property type="entry name" value="MecA"/>
    <property type="match status" value="1"/>
</dbReference>
<comment type="similarity">
    <text evidence="1 2">Belongs to the MecA family.</text>
</comment>
<evidence type="ECO:0000256" key="3">
    <source>
        <dbReference type="SAM" id="MobiDB-lite"/>
    </source>
</evidence>
<dbReference type="Pfam" id="PF05389">
    <property type="entry name" value="MecA"/>
    <property type="match status" value="1"/>
</dbReference>
<comment type="function">
    <text evidence="2">Enables the recognition and targeting of unfolded and aggregated proteins to the ClpC protease or to other proteins involved in proteolysis.</text>
</comment>
<sequence>MMEMDRLNDNTIRVILSTEDLQERGVTVLDLLGNKKQIESFFYSILDEVDKDHVFTNKEPVTFQIMPNKEGLELLISKSDDSEGTGSLPLDGLQNSVGNDDNNDDIDDNKVGTEEYDSDTAPYLNDPDTPTKTIIVEFKDFEDYVQLANLLHLESGISNLWEYDKKYYLQLILFTDEMHEMTYSDVVALLSEYSFKTKVTAAVLSEYGKEIMTKTALELTRYYFGKQ</sequence>
<dbReference type="PANTHER" id="PTHR39161">
    <property type="entry name" value="ADAPTER PROTEIN MECA"/>
    <property type="match status" value="1"/>
</dbReference>
<organism evidence="4 5">
    <name type="scientific">Companilactobacillus kimchiensis</name>
    <dbReference type="NCBI Taxonomy" id="993692"/>
    <lineage>
        <taxon>Bacteria</taxon>
        <taxon>Bacillati</taxon>
        <taxon>Bacillota</taxon>
        <taxon>Bacilli</taxon>
        <taxon>Lactobacillales</taxon>
        <taxon>Lactobacillaceae</taxon>
        <taxon>Companilactobacillus</taxon>
    </lineage>
</organism>
<comment type="caution">
    <text evidence="4">The sequence shown here is derived from an EMBL/GenBank/DDBJ whole genome shotgun (WGS) entry which is preliminary data.</text>
</comment>
<reference evidence="4 5" key="1">
    <citation type="journal article" date="2015" name="Genome Announc.">
        <title>Expanding the biotechnology potential of lactobacilli through comparative genomics of 213 strains and associated genera.</title>
        <authorList>
            <person name="Sun Z."/>
            <person name="Harris H.M."/>
            <person name="McCann A."/>
            <person name="Guo C."/>
            <person name="Argimon S."/>
            <person name="Zhang W."/>
            <person name="Yang X."/>
            <person name="Jeffery I.B."/>
            <person name="Cooney J.C."/>
            <person name="Kagawa T.F."/>
            <person name="Liu W."/>
            <person name="Song Y."/>
            <person name="Salvetti E."/>
            <person name="Wrobel A."/>
            <person name="Rasinkangas P."/>
            <person name="Parkhill J."/>
            <person name="Rea M.C."/>
            <person name="O'Sullivan O."/>
            <person name="Ritari J."/>
            <person name="Douillard F.P."/>
            <person name="Paul Ross R."/>
            <person name="Yang R."/>
            <person name="Briner A.E."/>
            <person name="Felis G.E."/>
            <person name="de Vos W.M."/>
            <person name="Barrangou R."/>
            <person name="Klaenhammer T.R."/>
            <person name="Caufield P.W."/>
            <person name="Cui Y."/>
            <person name="Zhang H."/>
            <person name="O'Toole P.W."/>
        </authorList>
    </citation>
    <scope>NUCLEOTIDE SEQUENCE [LARGE SCALE GENOMIC DNA]</scope>
    <source>
        <strain evidence="4 5">DSM 24716</strain>
    </source>
</reference>
<comment type="subunit">
    <text evidence="2">Homodimer.</text>
</comment>
<dbReference type="PANTHER" id="PTHR39161:SF1">
    <property type="entry name" value="ADAPTER PROTEIN MECA 1"/>
    <property type="match status" value="1"/>
</dbReference>